<evidence type="ECO:0000259" key="2">
    <source>
        <dbReference type="Pfam" id="PF00535"/>
    </source>
</evidence>
<dbReference type="GO" id="GO:0016740">
    <property type="term" value="F:transferase activity"/>
    <property type="evidence" value="ECO:0007669"/>
    <property type="project" value="UniProtKB-KW"/>
</dbReference>
<evidence type="ECO:0000313" key="3">
    <source>
        <dbReference type="EMBL" id="EWM27846.1"/>
    </source>
</evidence>
<organism evidence="3 4">
    <name type="scientific">Nannochloropsis gaditana</name>
    <dbReference type="NCBI Taxonomy" id="72520"/>
    <lineage>
        <taxon>Eukaryota</taxon>
        <taxon>Sar</taxon>
        <taxon>Stramenopiles</taxon>
        <taxon>Ochrophyta</taxon>
        <taxon>Eustigmatophyceae</taxon>
        <taxon>Eustigmatales</taxon>
        <taxon>Monodopsidaceae</taxon>
        <taxon>Nannochloropsis</taxon>
    </lineage>
</organism>
<keyword evidence="1" id="KW-1133">Transmembrane helix</keyword>
<dbReference type="Proteomes" id="UP000019335">
    <property type="component" value="Chromosome 6"/>
</dbReference>
<keyword evidence="4" id="KW-1185">Reference proteome</keyword>
<proteinExistence type="predicted"/>
<dbReference type="InterPro" id="IPR001173">
    <property type="entry name" value="Glyco_trans_2-like"/>
</dbReference>
<accession>W7U4I6</accession>
<dbReference type="AlphaFoldDB" id="W7U4I6"/>
<evidence type="ECO:0000313" key="4">
    <source>
        <dbReference type="Proteomes" id="UP000019335"/>
    </source>
</evidence>
<protein>
    <submittedName>
        <fullName evidence="3">Glycosyltransferase</fullName>
    </submittedName>
</protein>
<name>W7U4I6_9STRA</name>
<feature type="transmembrane region" description="Helical" evidence="1">
    <location>
        <begin position="21"/>
        <end position="38"/>
    </location>
</feature>
<dbReference type="OrthoDB" id="10657001at2759"/>
<dbReference type="Pfam" id="PF00535">
    <property type="entry name" value="Glycos_transf_2"/>
    <property type="match status" value="1"/>
</dbReference>
<dbReference type="SUPFAM" id="SSF53448">
    <property type="entry name" value="Nucleotide-diphospho-sugar transferases"/>
    <property type="match status" value="1"/>
</dbReference>
<reference evidence="3 4" key="1">
    <citation type="journal article" date="2014" name="Mol. Plant">
        <title>Chromosome Scale Genome Assembly and Transcriptome Profiling of Nannochloropsis gaditana in Nitrogen Depletion.</title>
        <authorList>
            <person name="Corteggiani Carpinelli E."/>
            <person name="Telatin A."/>
            <person name="Vitulo N."/>
            <person name="Forcato C."/>
            <person name="D'Angelo M."/>
            <person name="Schiavon R."/>
            <person name="Vezzi A."/>
            <person name="Giacometti G.M."/>
            <person name="Morosinotto T."/>
            <person name="Valle G."/>
        </authorList>
    </citation>
    <scope>NUCLEOTIDE SEQUENCE [LARGE SCALE GENOMIC DNA]</scope>
    <source>
        <strain evidence="3 4">B-31</strain>
    </source>
</reference>
<feature type="domain" description="Glycosyltransferase 2-like" evidence="2">
    <location>
        <begin position="79"/>
        <end position="184"/>
    </location>
</feature>
<evidence type="ECO:0000256" key="1">
    <source>
        <dbReference type="SAM" id="Phobius"/>
    </source>
</evidence>
<dbReference type="CDD" id="cd00761">
    <property type="entry name" value="Glyco_tranf_GTA_type"/>
    <property type="match status" value="1"/>
</dbReference>
<dbReference type="Gene3D" id="3.90.550.10">
    <property type="entry name" value="Spore Coat Polysaccharide Biosynthesis Protein SpsA, Chain A"/>
    <property type="match status" value="1"/>
</dbReference>
<dbReference type="EMBL" id="AZIL01000371">
    <property type="protein sequence ID" value="EWM27846.1"/>
    <property type="molecule type" value="Genomic_DNA"/>
</dbReference>
<keyword evidence="1" id="KW-0472">Membrane</keyword>
<keyword evidence="1" id="KW-0812">Transmembrane</keyword>
<sequence length="280" mass="32149">MPPTRYTAIPTSTFAAPVSRLMVNLMVLTVLGLSYLLWNHDKIQNIIVEIKQHNLGVVKTIEGCPLHQPDDANSSFVTFIIPSKGRDSIDRTVHSLFNQTRNLWKAVIVFDGEQRQITSAKAGYLSDPRITPYTIPKAGKANFAATLRNYGMSRVTRSEWFAFVDDDDILSPEYVSRLLEETQINTLVETVIFRMSEPRVLPPRNHVMFQLGQVGISFAIKRYLFEDGFWFKPSEIEDFNLLKCIFDFNKKMVISPYVTYYVKGWRPGDLSVEYPRINLN</sequence>
<dbReference type="InterPro" id="IPR029044">
    <property type="entry name" value="Nucleotide-diphossugar_trans"/>
</dbReference>
<gene>
    <name evidence="3" type="ORF">Naga_100318g11</name>
</gene>
<comment type="caution">
    <text evidence="3">The sequence shown here is derived from an EMBL/GenBank/DDBJ whole genome shotgun (WGS) entry which is preliminary data.</text>
</comment>
<keyword evidence="3" id="KW-0808">Transferase</keyword>